<dbReference type="EMBL" id="MN738776">
    <property type="protein sequence ID" value="QHS84265.1"/>
    <property type="molecule type" value="Genomic_DNA"/>
</dbReference>
<proteinExistence type="predicted"/>
<sequence length="186" mass="20898">MATLLKIANEKYIQKVSHDTSNFSINGGVRNKSYIGQTSLARKTNKSYFTRYKGPIGKGGCCGTYNNSYIKKDRSYVNDPSIIKKSVLNTKGMLRQKNKWLYSTYPNSVVQPDSNYPLNDSSSSRTNNLKNNIISNGNTNNCVQSKETLTLINNSAVARFNNLACNYTTSTFPYRINNNNCTIIEK</sequence>
<reference evidence="1" key="1">
    <citation type="journal article" date="2020" name="Nature">
        <title>Giant virus diversity and host interactions through global metagenomics.</title>
        <authorList>
            <person name="Schulz F."/>
            <person name="Roux S."/>
            <person name="Paez-Espino D."/>
            <person name="Jungbluth S."/>
            <person name="Walsh D.A."/>
            <person name="Denef V.J."/>
            <person name="McMahon K.D."/>
            <person name="Konstantinidis K.T."/>
            <person name="Eloe-Fadrosh E.A."/>
            <person name="Kyrpides N.C."/>
            <person name="Woyke T."/>
        </authorList>
    </citation>
    <scope>NUCLEOTIDE SEQUENCE</scope>
    <source>
        <strain evidence="1">GVMAG-S-ERX555965-48</strain>
    </source>
</reference>
<evidence type="ECO:0000313" key="1">
    <source>
        <dbReference type="EMBL" id="QHS84265.1"/>
    </source>
</evidence>
<accession>A0A6C0AYH8</accession>
<name>A0A6C0AYH8_9ZZZZ</name>
<protein>
    <submittedName>
        <fullName evidence="1">Uncharacterized protein</fullName>
    </submittedName>
</protein>
<dbReference type="AlphaFoldDB" id="A0A6C0AYH8"/>
<organism evidence="1">
    <name type="scientific">viral metagenome</name>
    <dbReference type="NCBI Taxonomy" id="1070528"/>
    <lineage>
        <taxon>unclassified sequences</taxon>
        <taxon>metagenomes</taxon>
        <taxon>organismal metagenomes</taxon>
    </lineage>
</organism>